<dbReference type="Pfam" id="PF03949">
    <property type="entry name" value="Malic_M"/>
    <property type="match status" value="1"/>
</dbReference>
<dbReference type="PANTHER" id="PTHR43237">
    <property type="entry name" value="NADP-DEPENDENT MALIC ENZYME"/>
    <property type="match status" value="1"/>
</dbReference>
<dbReference type="PATRIC" id="fig|320778.3.peg.4468"/>
<dbReference type="InterPro" id="IPR036291">
    <property type="entry name" value="NAD(P)-bd_dom_sf"/>
</dbReference>
<dbReference type="CDD" id="cd05311">
    <property type="entry name" value="NAD_bind_2_malic_enz"/>
    <property type="match status" value="1"/>
</dbReference>
<protein>
    <recommendedName>
        <fullName evidence="6">NADP-dependent malic enzyme</fullName>
        <ecNumber evidence="5">1.1.1.40</ecNumber>
    </recommendedName>
</protein>
<dbReference type="EC" id="1.1.1.40" evidence="5"/>
<dbReference type="SUPFAM" id="SSF51735">
    <property type="entry name" value="NAD(P)-binding Rossmann-fold domains"/>
    <property type="match status" value="1"/>
</dbReference>
<name>A0A0J1H1H9_9GAMM</name>
<keyword evidence="15" id="KW-1185">Reference proteome</keyword>
<evidence type="ECO:0000256" key="1">
    <source>
        <dbReference type="ARBA" id="ARBA00001936"/>
    </source>
</evidence>
<comment type="cofactor">
    <cofactor evidence="11">
        <name>Mg(2+)</name>
        <dbReference type="ChEBI" id="CHEBI:18420"/>
    </cofactor>
    <cofactor evidence="11">
        <name>Mn(2+)</name>
        <dbReference type="ChEBI" id="CHEBI:29035"/>
    </cofactor>
    <text evidence="11">Divalent metal cations. Prefers magnesium or manganese.</text>
</comment>
<evidence type="ECO:0000256" key="5">
    <source>
        <dbReference type="ARBA" id="ARBA00038964"/>
    </source>
</evidence>
<dbReference type="RefSeq" id="WP_047887176.1">
    <property type="nucleotide sequence ID" value="NZ_CP071325.1"/>
</dbReference>
<accession>A0A0J1H1H9</accession>
<evidence type="ECO:0000313" key="15">
    <source>
        <dbReference type="Proteomes" id="UP000035909"/>
    </source>
</evidence>
<evidence type="ECO:0000256" key="11">
    <source>
        <dbReference type="PIRSR" id="PIRSR000106-3"/>
    </source>
</evidence>
<dbReference type="PROSITE" id="PS00331">
    <property type="entry name" value="MALIC_ENZYMES"/>
    <property type="match status" value="1"/>
</dbReference>
<evidence type="ECO:0000313" key="14">
    <source>
        <dbReference type="EMBL" id="KLV05654.1"/>
    </source>
</evidence>
<dbReference type="OrthoDB" id="9805787at2"/>
<organism evidence="14 15">
    <name type="scientific">Photobacterium ganghwense</name>
    <dbReference type="NCBI Taxonomy" id="320778"/>
    <lineage>
        <taxon>Bacteria</taxon>
        <taxon>Pseudomonadati</taxon>
        <taxon>Pseudomonadota</taxon>
        <taxon>Gammaproteobacteria</taxon>
        <taxon>Vibrionales</taxon>
        <taxon>Vibrionaceae</taxon>
        <taxon>Photobacterium</taxon>
    </lineage>
</organism>
<dbReference type="InterPro" id="IPR051674">
    <property type="entry name" value="Malate_Decarboxylase"/>
</dbReference>
<dbReference type="STRING" id="320778.ABT57_20775"/>
<evidence type="ECO:0000256" key="6">
    <source>
        <dbReference type="ARBA" id="ARBA00040273"/>
    </source>
</evidence>
<reference evidence="14 15" key="1">
    <citation type="submission" date="2015-05" db="EMBL/GenBank/DDBJ databases">
        <title>Photobacterium galathea sp. nov.</title>
        <authorList>
            <person name="Machado H."/>
            <person name="Gram L."/>
        </authorList>
    </citation>
    <scope>NUCLEOTIDE SEQUENCE [LARGE SCALE GENOMIC DNA]</scope>
    <source>
        <strain evidence="14 15">DSM 22954</strain>
    </source>
</reference>
<dbReference type="InterPro" id="IPR037062">
    <property type="entry name" value="Malic_N_dom_sf"/>
</dbReference>
<dbReference type="EMBL" id="LDOU01000024">
    <property type="protein sequence ID" value="KLV05654.1"/>
    <property type="molecule type" value="Genomic_DNA"/>
</dbReference>
<dbReference type="InterPro" id="IPR012301">
    <property type="entry name" value="Malic_N_dom"/>
</dbReference>
<evidence type="ECO:0000259" key="13">
    <source>
        <dbReference type="SMART" id="SM01274"/>
    </source>
</evidence>
<dbReference type="InterPro" id="IPR015884">
    <property type="entry name" value="Malic_enzyme_CS"/>
</dbReference>
<feature type="active site" description="Proton acceptor" evidence="9">
    <location>
        <position position="94"/>
    </location>
</feature>
<comment type="cofactor">
    <cofactor evidence="1">
        <name>Mn(2+)</name>
        <dbReference type="ChEBI" id="CHEBI:29035"/>
    </cofactor>
</comment>
<feature type="binding site" evidence="11">
    <location>
        <position position="136"/>
    </location>
    <ligand>
        <name>a divalent metal cation</name>
        <dbReference type="ChEBI" id="CHEBI:60240"/>
    </ligand>
</feature>
<dbReference type="InterPro" id="IPR001891">
    <property type="entry name" value="Malic_OxRdtase"/>
</dbReference>
<dbReference type="Gene3D" id="3.40.50.10380">
    <property type="entry name" value="Malic enzyme, N-terminal domain"/>
    <property type="match status" value="1"/>
</dbReference>
<feature type="binding site" evidence="11">
    <location>
        <position position="137"/>
    </location>
    <ligand>
        <name>a divalent metal cation</name>
        <dbReference type="ChEBI" id="CHEBI:60240"/>
    </ligand>
</feature>
<comment type="caution">
    <text evidence="14">The sequence shown here is derived from an EMBL/GenBank/DDBJ whole genome shotgun (WGS) entry which is preliminary data.</text>
</comment>
<feature type="domain" description="Malic enzyme N-terminal" evidence="13">
    <location>
        <begin position="18"/>
        <end position="151"/>
    </location>
</feature>
<feature type="binding site" evidence="11">
    <location>
        <position position="162"/>
    </location>
    <ligand>
        <name>a divalent metal cation</name>
        <dbReference type="ChEBI" id="CHEBI:60240"/>
    </ligand>
</feature>
<dbReference type="Pfam" id="PF00390">
    <property type="entry name" value="malic"/>
    <property type="match status" value="1"/>
</dbReference>
<dbReference type="AlphaFoldDB" id="A0A0J1H1H9"/>
<feature type="active site" description="Proton donor" evidence="9">
    <location>
        <position position="39"/>
    </location>
</feature>
<feature type="binding site" evidence="10">
    <location>
        <position position="317"/>
    </location>
    <ligand>
        <name>(S)-malate</name>
        <dbReference type="ChEBI" id="CHEBI:15589"/>
    </ligand>
</feature>
<dbReference type="PIRSF" id="PIRSF000106">
    <property type="entry name" value="ME"/>
    <property type="match status" value="1"/>
</dbReference>
<feature type="binding site" evidence="10">
    <location>
        <position position="286"/>
    </location>
    <ligand>
        <name>(S)-malate</name>
        <dbReference type="ChEBI" id="CHEBI:15589"/>
    </ligand>
</feature>
<dbReference type="SMART" id="SM01274">
    <property type="entry name" value="malic"/>
    <property type="match status" value="1"/>
</dbReference>
<keyword evidence="3 11" id="KW-0479">Metal-binding</keyword>
<dbReference type="FunFam" id="3.40.50.10380:FF:000003">
    <property type="entry name" value="NADP-dependent malic enzyme"/>
    <property type="match status" value="1"/>
</dbReference>
<dbReference type="InterPro" id="IPR046346">
    <property type="entry name" value="Aminoacid_DH-like_N_sf"/>
</dbReference>
<keyword evidence="4" id="KW-0560">Oxidoreductase</keyword>
<evidence type="ECO:0000259" key="12">
    <source>
        <dbReference type="SMART" id="SM00919"/>
    </source>
</evidence>
<dbReference type="Proteomes" id="UP000035909">
    <property type="component" value="Unassembled WGS sequence"/>
</dbReference>
<sequence length="416" mass="45019">MSEDFRQQALHYHAYPVPGKISVELSKPANTVEDLALAYSPGVAEPVREIAQNAENVYKYTGKGNMVAVITNGTAILGLGNLGPLASKPVMEGKALLFKRFAGLDSIDIEVKHRTIDEFVDTVANIADTFGGINLEDIKAPDCFEIEKRLIERCNVPVFHDDQHGTAIVTAAGMLNALELQGKDISEVVIVCLGAGAAAVACMELLIKCGAQREKIYMLDRKGVIHTRRDDINEYKQLFANNTDKRTLEDVIDGADIFVGVSGPDLLAPEALKLMADKPVVFACSNPDPEIKPELAHAVRDDLIMGTGRSDYPNQVNNVICFPFIFRGALDVRASEINDEMKLAAVHAIRELAKEPVPAEVVAAAGAQSLEFGSEYIIPKPMDPRLLPRVAKAVAQAAIDSGVAQIAMPVGYMEDK</sequence>
<dbReference type="GO" id="GO:0046872">
    <property type="term" value="F:metal ion binding"/>
    <property type="evidence" value="ECO:0007669"/>
    <property type="project" value="UniProtKB-KW"/>
</dbReference>
<evidence type="ECO:0000256" key="2">
    <source>
        <dbReference type="ARBA" id="ARBA00008785"/>
    </source>
</evidence>
<comment type="similarity">
    <text evidence="2">Belongs to the malic enzymes family.</text>
</comment>
<dbReference type="Gene3D" id="3.40.50.720">
    <property type="entry name" value="NAD(P)-binding Rossmann-like Domain"/>
    <property type="match status" value="1"/>
</dbReference>
<dbReference type="GO" id="GO:0051287">
    <property type="term" value="F:NAD binding"/>
    <property type="evidence" value="ECO:0007669"/>
    <property type="project" value="InterPro"/>
</dbReference>
<evidence type="ECO:0000256" key="8">
    <source>
        <dbReference type="ARBA" id="ARBA00051384"/>
    </source>
</evidence>
<evidence type="ECO:0000256" key="9">
    <source>
        <dbReference type="PIRSR" id="PIRSR000106-1"/>
    </source>
</evidence>
<evidence type="ECO:0000256" key="10">
    <source>
        <dbReference type="PIRSR" id="PIRSR000106-2"/>
    </source>
</evidence>
<dbReference type="SUPFAM" id="SSF53223">
    <property type="entry name" value="Aminoacid dehydrogenase-like, N-terminal domain"/>
    <property type="match status" value="1"/>
</dbReference>
<dbReference type="SMART" id="SM00919">
    <property type="entry name" value="Malic_M"/>
    <property type="match status" value="1"/>
</dbReference>
<comment type="catalytic activity">
    <reaction evidence="8">
        <text>oxaloacetate + H(+) = pyruvate + CO2</text>
        <dbReference type="Rhea" id="RHEA:15641"/>
        <dbReference type="ChEBI" id="CHEBI:15361"/>
        <dbReference type="ChEBI" id="CHEBI:15378"/>
        <dbReference type="ChEBI" id="CHEBI:16452"/>
        <dbReference type="ChEBI" id="CHEBI:16526"/>
        <dbReference type="EC" id="1.1.1.40"/>
    </reaction>
</comment>
<proteinExistence type="inferred from homology"/>
<dbReference type="InterPro" id="IPR045213">
    <property type="entry name" value="Malic_NAD-bd_bact_type"/>
</dbReference>
<dbReference type="FunFam" id="3.40.50.720:FF:000095">
    <property type="entry name" value="NADP-dependent malic enzyme"/>
    <property type="match status" value="1"/>
</dbReference>
<feature type="domain" description="Malic enzyme NAD-binding" evidence="12">
    <location>
        <begin position="163"/>
        <end position="399"/>
    </location>
</feature>
<dbReference type="InterPro" id="IPR012302">
    <property type="entry name" value="Malic_NAD-bd"/>
</dbReference>
<gene>
    <name evidence="14" type="ORF">ABT57_20775</name>
</gene>
<dbReference type="GO" id="GO:0004473">
    <property type="term" value="F:malate dehydrogenase (decarboxylating) (NADP+) activity"/>
    <property type="evidence" value="ECO:0007669"/>
    <property type="project" value="UniProtKB-EC"/>
</dbReference>
<evidence type="ECO:0000256" key="3">
    <source>
        <dbReference type="ARBA" id="ARBA00022723"/>
    </source>
</evidence>
<comment type="catalytic activity">
    <reaction evidence="7">
        <text>(S)-malate + NADP(+) = pyruvate + CO2 + NADPH</text>
        <dbReference type="Rhea" id="RHEA:18253"/>
        <dbReference type="ChEBI" id="CHEBI:15361"/>
        <dbReference type="ChEBI" id="CHEBI:15589"/>
        <dbReference type="ChEBI" id="CHEBI:16526"/>
        <dbReference type="ChEBI" id="CHEBI:57783"/>
        <dbReference type="ChEBI" id="CHEBI:58349"/>
        <dbReference type="EC" id="1.1.1.40"/>
    </reaction>
</comment>
<evidence type="ECO:0000256" key="7">
    <source>
        <dbReference type="ARBA" id="ARBA00050924"/>
    </source>
</evidence>
<evidence type="ECO:0000256" key="4">
    <source>
        <dbReference type="ARBA" id="ARBA00023002"/>
    </source>
</evidence>
<dbReference type="PANTHER" id="PTHR43237:SF4">
    <property type="entry name" value="NADP-DEPENDENT MALIC ENZYME"/>
    <property type="match status" value="1"/>
</dbReference>